<protein>
    <recommendedName>
        <fullName evidence="5">SEC14-like protein 2</fullName>
    </recommendedName>
</protein>
<dbReference type="InterPro" id="IPR051064">
    <property type="entry name" value="SEC14/CRAL-TRIO_domain"/>
</dbReference>
<dbReference type="InterPro" id="IPR036598">
    <property type="entry name" value="GOLD_dom_sf"/>
</dbReference>
<dbReference type="PROSITE" id="PS50191">
    <property type="entry name" value="CRAL_TRIO"/>
    <property type="match status" value="1"/>
</dbReference>
<organism evidence="3 4">
    <name type="scientific">Oedothorax gibbosus</name>
    <dbReference type="NCBI Taxonomy" id="931172"/>
    <lineage>
        <taxon>Eukaryota</taxon>
        <taxon>Metazoa</taxon>
        <taxon>Ecdysozoa</taxon>
        <taxon>Arthropoda</taxon>
        <taxon>Chelicerata</taxon>
        <taxon>Arachnida</taxon>
        <taxon>Araneae</taxon>
        <taxon>Araneomorphae</taxon>
        <taxon>Entelegynae</taxon>
        <taxon>Araneoidea</taxon>
        <taxon>Linyphiidae</taxon>
        <taxon>Erigoninae</taxon>
        <taxon>Oedothorax</taxon>
    </lineage>
</organism>
<proteinExistence type="predicted"/>
<dbReference type="Proteomes" id="UP000827092">
    <property type="component" value="Unassembled WGS sequence"/>
</dbReference>
<dbReference type="SMART" id="SM00516">
    <property type="entry name" value="SEC14"/>
    <property type="match status" value="1"/>
</dbReference>
<dbReference type="InterPro" id="IPR036865">
    <property type="entry name" value="CRAL-TRIO_dom_sf"/>
</dbReference>
<dbReference type="PRINTS" id="PR00180">
    <property type="entry name" value="CRETINALDHBP"/>
</dbReference>
<dbReference type="PANTHER" id="PTHR23324:SF83">
    <property type="entry name" value="SEC14-LIKE PROTEIN 2"/>
    <property type="match status" value="1"/>
</dbReference>
<evidence type="ECO:0000259" key="2">
    <source>
        <dbReference type="PROSITE" id="PS50866"/>
    </source>
</evidence>
<dbReference type="Pfam" id="PF03765">
    <property type="entry name" value="CRAL_TRIO_N"/>
    <property type="match status" value="1"/>
</dbReference>
<dbReference type="PANTHER" id="PTHR23324">
    <property type="entry name" value="SEC14 RELATED PROTEIN"/>
    <property type="match status" value="1"/>
</dbReference>
<dbReference type="AlphaFoldDB" id="A0AAV6V3W4"/>
<dbReference type="InterPro" id="IPR011074">
    <property type="entry name" value="CRAL/TRIO_N_dom"/>
</dbReference>
<feature type="domain" description="GOLD" evidence="2">
    <location>
        <begin position="268"/>
        <end position="384"/>
    </location>
</feature>
<dbReference type="EMBL" id="JAFNEN010000177">
    <property type="protein sequence ID" value="KAG8190658.1"/>
    <property type="molecule type" value="Genomic_DNA"/>
</dbReference>
<feature type="domain" description="CRAL-TRIO" evidence="1">
    <location>
        <begin position="76"/>
        <end position="251"/>
    </location>
</feature>
<comment type="caution">
    <text evidence="3">The sequence shown here is derived from an EMBL/GenBank/DDBJ whole genome shotgun (WGS) entry which is preliminary data.</text>
</comment>
<dbReference type="InterPro" id="IPR036273">
    <property type="entry name" value="CRAL/TRIO_N_dom_sf"/>
</dbReference>
<dbReference type="GO" id="GO:0005737">
    <property type="term" value="C:cytoplasm"/>
    <property type="evidence" value="ECO:0007669"/>
    <property type="project" value="TreeGrafter"/>
</dbReference>
<sequence>MTWRESVTKDEEQAVEEFRRLTIKNCTSKMLEDETLFYRFMKARDFNMKNAQEMLEKHIAWRKEFHIDTMVTDYKPPAFLLKYGTISLIGFDKEGSIVRYIDVGRTDTLGVFKSCKIVELLKYSLWIFEKDLAELQKQSKKTEKPVNKVVYIYNFDEFSFANATNKKGLEYLVYHSRTFQDNYPEMVKCFAVINANSFFSMFFAVLKPWVAPVVLEKIRVFGSDGYQEFLRQFIDPDVLPVFLGGNRTDPDGNPACCSFIQYGKKVPEELYMQKNKRTLASVHGVKTLNVSRFSKSDIRYEVDKSGSFLEWEFETKNRDIGFGLYFKESEGSKTIELIPKQRMDTDYEPEVGMYKCEKPGTYIIVFDNSYSWIHSKDIFYKVKILGPQNDCDDY</sequence>
<dbReference type="Pfam" id="PF00650">
    <property type="entry name" value="CRAL_TRIO"/>
    <property type="match status" value="1"/>
</dbReference>
<dbReference type="CDD" id="cd00170">
    <property type="entry name" value="SEC14"/>
    <property type="match status" value="1"/>
</dbReference>
<dbReference type="SUPFAM" id="SSF52087">
    <property type="entry name" value="CRAL/TRIO domain"/>
    <property type="match status" value="1"/>
</dbReference>
<dbReference type="InterPro" id="IPR001251">
    <property type="entry name" value="CRAL-TRIO_dom"/>
</dbReference>
<dbReference type="SMART" id="SM01100">
    <property type="entry name" value="CRAL_TRIO_N"/>
    <property type="match status" value="1"/>
</dbReference>
<reference evidence="3 4" key="1">
    <citation type="journal article" date="2022" name="Nat. Ecol. Evol.">
        <title>A masculinizing supergene underlies an exaggerated male reproductive morph in a spider.</title>
        <authorList>
            <person name="Hendrickx F."/>
            <person name="De Corte Z."/>
            <person name="Sonet G."/>
            <person name="Van Belleghem S.M."/>
            <person name="Kostlbacher S."/>
            <person name="Vangestel C."/>
        </authorList>
    </citation>
    <scope>NUCLEOTIDE SEQUENCE [LARGE SCALE GENOMIC DNA]</scope>
    <source>
        <strain evidence="3">W744_W776</strain>
    </source>
</reference>
<dbReference type="SUPFAM" id="SSF101576">
    <property type="entry name" value="Supernatant protein factor (SPF), C-terminal domain"/>
    <property type="match status" value="1"/>
</dbReference>
<dbReference type="PROSITE" id="PS50866">
    <property type="entry name" value="GOLD"/>
    <property type="match status" value="1"/>
</dbReference>
<dbReference type="SUPFAM" id="SSF46938">
    <property type="entry name" value="CRAL/TRIO N-terminal domain"/>
    <property type="match status" value="1"/>
</dbReference>
<accession>A0AAV6V3W4</accession>
<dbReference type="Gene3D" id="3.40.525.10">
    <property type="entry name" value="CRAL-TRIO lipid binding domain"/>
    <property type="match status" value="1"/>
</dbReference>
<evidence type="ECO:0000313" key="4">
    <source>
        <dbReference type="Proteomes" id="UP000827092"/>
    </source>
</evidence>
<dbReference type="Gene3D" id="2.60.120.680">
    <property type="entry name" value="GOLD domain"/>
    <property type="match status" value="1"/>
</dbReference>
<keyword evidence="4" id="KW-1185">Reference proteome</keyword>
<name>A0AAV6V3W4_9ARAC</name>
<dbReference type="InterPro" id="IPR009038">
    <property type="entry name" value="GOLD_dom"/>
</dbReference>
<evidence type="ECO:0000259" key="1">
    <source>
        <dbReference type="PROSITE" id="PS50191"/>
    </source>
</evidence>
<evidence type="ECO:0008006" key="5">
    <source>
        <dbReference type="Google" id="ProtNLM"/>
    </source>
</evidence>
<gene>
    <name evidence="3" type="ORF">JTE90_001267</name>
</gene>
<evidence type="ECO:0000313" key="3">
    <source>
        <dbReference type="EMBL" id="KAG8190658.1"/>
    </source>
</evidence>